<protein>
    <recommendedName>
        <fullName evidence="3">DUF1521 domain-containing protein</fullName>
    </recommendedName>
</protein>
<evidence type="ECO:0000259" key="3">
    <source>
        <dbReference type="Pfam" id="PF07481"/>
    </source>
</evidence>
<proteinExistence type="predicted"/>
<sequence length="1056" mass="111241">MEIIKVDQLSFAARAGALDGSLAYANVYLQHQTLISQTALSGLAGLQQTLSETGMYGLAIRSLQEMTSRIPEANELAEKDPFVSAANGLRDQHYNAMVNGVRAQGWPFYSQAQSLDNRAQGLINSTSGGTPERNLANDLKWAAAELYTLGTGYLVNQGDPINSRHHAVVARDAASVVQGKALALLSTLSNTNPFPSDRYYQTLNIYYATGDIINHANSVISFADNAPIAKIRHQTPTMHDLGDGYSISTWGNTGFWTLTDSSGAGILVQPDGSVNNLNGGSGWKFENTSTFVLPNLTKITVTPGSTTNLLITRGAHAFTINNLSNNAWPNVSSYTDLNGREVDRASNDGHVLQMGGSAYNWSNNGNNLGDAGGREIIGTVAITNKLRLDPTDVSISPEMQGFLRDLGLTDYDYDGDGKLNNLELLEVANLTTSYIKQMQDAYEQTLARIAAANQALSDLNDIIDLLRKETERQSESRGLDDATAKSELLAIERRLAAALQLLQGDGSQIPLQGDISTNANQLLSKITDLTQGGGLNPLRPTESNTPNPSSPDPESPTPNTFTSTSDVFPTGPGTDPLGDSLRRAGRLLTGILGGGNLKILDLPPTQEGLAGTGLPNNTDVAPGSSGEIPVGTPSSPVLGQPPDGPVNTPLIETGLPGAPLVVDSSSTVSEGQSVQGNPLLGLLNQIASLSPSSGTVPQINPQELTSGLAALLSVLDRLNVLSSPQQGGSQIIPQTSSQVLASLLESNPQVSPPGSQISSGGTSTASVTTTPFQSFLQNLAALGQSLQSTVPTETPTTPGETSPPPLQSVALQTLFGLFTGVSTASLPQLSSVAQQLAAVLTGQVATGPTGQPQTTGVLPESSRTAEQLKRVLQGLADLGSAGASQSNNTTGGEVLTAAELRLGLQSLLLSLRAFGLIPQTLSPSNTKDSSPLGESNFTQAVRTIAGNFQTDPELLKILQENLNKALQTQQRQIQQAGVLFTQSQEIVQQFVSLIKEDSLLMDLVQSDDLSDEQQALFDGRMNELRKDLGLEWGTEDTTPSGQSNLVSRAVQSGMMV</sequence>
<name>A0A7W7YKK2_9BACT</name>
<evidence type="ECO:0000313" key="5">
    <source>
        <dbReference type="Proteomes" id="UP000534294"/>
    </source>
</evidence>
<dbReference type="PROSITE" id="PS00018">
    <property type="entry name" value="EF_HAND_1"/>
    <property type="match status" value="1"/>
</dbReference>
<feature type="compositionally biased region" description="Polar residues" evidence="2">
    <location>
        <begin position="1035"/>
        <end position="1050"/>
    </location>
</feature>
<evidence type="ECO:0000256" key="2">
    <source>
        <dbReference type="SAM" id="MobiDB-lite"/>
    </source>
</evidence>
<comment type="caution">
    <text evidence="4">The sequence shown here is derived from an EMBL/GenBank/DDBJ whole genome shotgun (WGS) entry which is preliminary data.</text>
</comment>
<keyword evidence="5" id="KW-1185">Reference proteome</keyword>
<reference evidence="4 5" key="1">
    <citation type="submission" date="2020-08" db="EMBL/GenBank/DDBJ databases">
        <title>Genomic Encyclopedia of Type Strains, Phase IV (KMG-IV): sequencing the most valuable type-strain genomes for metagenomic binning, comparative biology and taxonomic classification.</title>
        <authorList>
            <person name="Goeker M."/>
        </authorList>
    </citation>
    <scope>NUCLEOTIDE SEQUENCE [LARGE SCALE GENOMIC DNA]</scope>
    <source>
        <strain evidence="4 5">DSM 12251</strain>
    </source>
</reference>
<feature type="domain" description="DUF1521" evidence="3">
    <location>
        <begin position="238"/>
        <end position="365"/>
    </location>
</feature>
<evidence type="ECO:0000256" key="1">
    <source>
        <dbReference type="SAM" id="Coils"/>
    </source>
</evidence>
<gene>
    <name evidence="4" type="ORF">HNQ64_001956</name>
</gene>
<dbReference type="RefSeq" id="WP_184207834.1">
    <property type="nucleotide sequence ID" value="NZ_JACHIF010000003.1"/>
</dbReference>
<evidence type="ECO:0000313" key="4">
    <source>
        <dbReference type="EMBL" id="MBB5037707.1"/>
    </source>
</evidence>
<dbReference type="InterPro" id="IPR018247">
    <property type="entry name" value="EF_Hand_1_Ca_BS"/>
</dbReference>
<organism evidence="4 5">
    <name type="scientific">Prosthecobacter dejongeii</name>
    <dbReference type="NCBI Taxonomy" id="48465"/>
    <lineage>
        <taxon>Bacteria</taxon>
        <taxon>Pseudomonadati</taxon>
        <taxon>Verrucomicrobiota</taxon>
        <taxon>Verrucomicrobiia</taxon>
        <taxon>Verrucomicrobiales</taxon>
        <taxon>Verrucomicrobiaceae</taxon>
        <taxon>Prosthecobacter</taxon>
    </lineage>
</organism>
<keyword evidence="1" id="KW-0175">Coiled coil</keyword>
<dbReference type="EMBL" id="JACHIF010000003">
    <property type="protein sequence ID" value="MBB5037707.1"/>
    <property type="molecule type" value="Genomic_DNA"/>
</dbReference>
<feature type="region of interest" description="Disordered" evidence="2">
    <location>
        <begin position="529"/>
        <end position="581"/>
    </location>
</feature>
<feature type="region of interest" description="Disordered" evidence="2">
    <location>
        <begin position="746"/>
        <end position="765"/>
    </location>
</feature>
<feature type="coiled-coil region" evidence="1">
    <location>
        <begin position="435"/>
        <end position="469"/>
    </location>
</feature>
<dbReference type="Proteomes" id="UP000534294">
    <property type="component" value="Unassembled WGS sequence"/>
</dbReference>
<dbReference type="AlphaFoldDB" id="A0A7W7YKK2"/>
<dbReference type="Pfam" id="PF07481">
    <property type="entry name" value="DUF1521"/>
    <property type="match status" value="1"/>
</dbReference>
<feature type="compositionally biased region" description="Polar residues" evidence="2">
    <location>
        <begin position="746"/>
        <end position="757"/>
    </location>
</feature>
<accession>A0A7W7YKK2</accession>
<feature type="region of interest" description="Disordered" evidence="2">
    <location>
        <begin position="608"/>
        <end position="628"/>
    </location>
</feature>
<dbReference type="InterPro" id="IPR011086">
    <property type="entry name" value="DUF1521"/>
</dbReference>
<feature type="region of interest" description="Disordered" evidence="2">
    <location>
        <begin position="1033"/>
        <end position="1056"/>
    </location>
</feature>